<dbReference type="GeneID" id="77254310"/>
<evidence type="ECO:0000313" key="7">
    <source>
        <dbReference type="Proteomes" id="UP000193100"/>
    </source>
</evidence>
<gene>
    <name evidence="6" type="primary">psdht</name>
    <name evidence="6" type="ORF">MARSALSMR5_00305</name>
</gene>
<dbReference type="Proteomes" id="UP000193100">
    <property type="component" value="Chromosome"/>
</dbReference>
<evidence type="ECO:0000256" key="4">
    <source>
        <dbReference type="ARBA" id="ARBA00023239"/>
    </source>
</evidence>
<dbReference type="CDD" id="cd01562">
    <property type="entry name" value="Thr-dehyd"/>
    <property type="match status" value="1"/>
</dbReference>
<dbReference type="InterPro" id="IPR036052">
    <property type="entry name" value="TrpB-like_PALP_sf"/>
</dbReference>
<dbReference type="GO" id="GO:0006567">
    <property type="term" value="P:L-threonine catabolic process"/>
    <property type="evidence" value="ECO:0007669"/>
    <property type="project" value="TreeGrafter"/>
</dbReference>
<proteinExistence type="inferred from homology"/>
<dbReference type="GO" id="GO:0030170">
    <property type="term" value="F:pyridoxal phosphate binding"/>
    <property type="evidence" value="ECO:0007669"/>
    <property type="project" value="InterPro"/>
</dbReference>
<evidence type="ECO:0000313" key="6">
    <source>
        <dbReference type="EMBL" id="ARM82406.1"/>
    </source>
</evidence>
<dbReference type="STRING" id="1420917.AU15_05490"/>
<dbReference type="InterPro" id="IPR000634">
    <property type="entry name" value="Ser/Thr_deHydtase_PyrdxlP-BS"/>
</dbReference>
<accession>A0A1W6K4N5</accession>
<dbReference type="EC" id="4.2.1.-" evidence="6"/>
<protein>
    <submittedName>
        <fullName evidence="6">Phenylserine dehydratase</fullName>
        <ecNumber evidence="6">4.2.1.-</ecNumber>
    </submittedName>
</protein>
<dbReference type="GO" id="GO:0009097">
    <property type="term" value="P:isoleucine biosynthetic process"/>
    <property type="evidence" value="ECO:0007669"/>
    <property type="project" value="TreeGrafter"/>
</dbReference>
<reference evidence="6 7" key="1">
    <citation type="submission" date="2017-04" db="EMBL/GenBank/DDBJ databases">
        <title>Genome Sequence of Marinobacter salarius strain SMR5 Isolated from a culture of the Diatom Skeletonema marinoi.</title>
        <authorList>
            <person name="Topel M."/>
            <person name="Pinder M.I.M."/>
            <person name="Johansson O.N."/>
            <person name="Kourtchenko O."/>
            <person name="Godhe A."/>
            <person name="Clarke A.K."/>
        </authorList>
    </citation>
    <scope>NUCLEOTIDE SEQUENCE [LARGE SCALE GENOMIC DNA]</scope>
    <source>
        <strain evidence="6 7">SMR5</strain>
    </source>
</reference>
<feature type="domain" description="Tryptophan synthase beta chain-like PALP" evidence="5">
    <location>
        <begin position="20"/>
        <end position="309"/>
    </location>
</feature>
<dbReference type="PANTHER" id="PTHR48078:SF6">
    <property type="entry name" value="L-THREONINE DEHYDRATASE CATABOLIC TDCB"/>
    <property type="match status" value="1"/>
</dbReference>
<dbReference type="InterPro" id="IPR050147">
    <property type="entry name" value="Ser/Thr_Dehydratase"/>
</dbReference>
<keyword evidence="3" id="KW-0663">Pyridoxal phosphate</keyword>
<comment type="similarity">
    <text evidence="2">Belongs to the serine/threonine dehydratase family.</text>
</comment>
<comment type="cofactor">
    <cofactor evidence="1">
        <name>pyridoxal 5'-phosphate</name>
        <dbReference type="ChEBI" id="CHEBI:597326"/>
    </cofactor>
</comment>
<dbReference type="InterPro" id="IPR001926">
    <property type="entry name" value="TrpB-like_PALP"/>
</dbReference>
<dbReference type="Pfam" id="PF00291">
    <property type="entry name" value="PALP"/>
    <property type="match status" value="1"/>
</dbReference>
<dbReference type="GO" id="GO:0006565">
    <property type="term" value="P:L-serine catabolic process"/>
    <property type="evidence" value="ECO:0007669"/>
    <property type="project" value="TreeGrafter"/>
</dbReference>
<evidence type="ECO:0000256" key="1">
    <source>
        <dbReference type="ARBA" id="ARBA00001933"/>
    </source>
</evidence>
<dbReference type="GO" id="GO:0003941">
    <property type="term" value="F:L-serine ammonia-lyase activity"/>
    <property type="evidence" value="ECO:0007669"/>
    <property type="project" value="TreeGrafter"/>
</dbReference>
<organism evidence="6 7">
    <name type="scientific">Marinobacter salarius</name>
    <dbReference type="NCBI Taxonomy" id="1420917"/>
    <lineage>
        <taxon>Bacteria</taxon>
        <taxon>Pseudomonadati</taxon>
        <taxon>Pseudomonadota</taxon>
        <taxon>Gammaproteobacteria</taxon>
        <taxon>Pseudomonadales</taxon>
        <taxon>Marinobacteraceae</taxon>
        <taxon>Marinobacter</taxon>
    </lineage>
</organism>
<dbReference type="EMBL" id="CP020931">
    <property type="protein sequence ID" value="ARM82406.1"/>
    <property type="molecule type" value="Genomic_DNA"/>
</dbReference>
<name>A0A1W6K4N5_9GAMM</name>
<dbReference type="GO" id="GO:0004794">
    <property type="term" value="F:threonine deaminase activity"/>
    <property type="evidence" value="ECO:0007669"/>
    <property type="project" value="TreeGrafter"/>
</dbReference>
<dbReference type="Gene3D" id="3.40.50.1100">
    <property type="match status" value="2"/>
</dbReference>
<sequence>MTKPTLPDLSRIQAAEQRIRPKLGETPLLTVPDLNAAIGQPLGLKCESLQRTGSFKARGALNWLLTASADELKSGLVTVSAGNHAIGLAWAAAMQDVPLTVVMPEGSSPLKIRRTQALGAEVIVHGNIQQAVARCHELRDNSGLTLVHPYNDVRIMAGQGTVGLELLRQQPDVKRVLCPIGGGGLISGLGLSIKAQKPEVELIGVEPEGAATMFNAWQKQDASASLDSVDTWAASLAPAVVGDCTYAASRQVVNQIVTVTESAIREATRRLLTEARLYVEPGASVGLAALLENQVAPDPDRATVLIITGGNLDPEQVSQCL</sequence>
<dbReference type="PANTHER" id="PTHR48078">
    <property type="entry name" value="THREONINE DEHYDRATASE, MITOCHONDRIAL-RELATED"/>
    <property type="match status" value="1"/>
</dbReference>
<dbReference type="RefSeq" id="WP_085678347.1">
    <property type="nucleotide sequence ID" value="NZ_CP020931.1"/>
</dbReference>
<evidence type="ECO:0000259" key="5">
    <source>
        <dbReference type="Pfam" id="PF00291"/>
    </source>
</evidence>
<dbReference type="AlphaFoldDB" id="A0A1W6K4N5"/>
<dbReference type="PROSITE" id="PS00165">
    <property type="entry name" value="DEHYDRATASE_SER_THR"/>
    <property type="match status" value="1"/>
</dbReference>
<evidence type="ECO:0000256" key="2">
    <source>
        <dbReference type="ARBA" id="ARBA00010869"/>
    </source>
</evidence>
<evidence type="ECO:0000256" key="3">
    <source>
        <dbReference type="ARBA" id="ARBA00022898"/>
    </source>
</evidence>
<dbReference type="FunFam" id="3.40.50.1100:FF:000005">
    <property type="entry name" value="Threonine dehydratase catabolic"/>
    <property type="match status" value="1"/>
</dbReference>
<dbReference type="SUPFAM" id="SSF53686">
    <property type="entry name" value="Tryptophan synthase beta subunit-like PLP-dependent enzymes"/>
    <property type="match status" value="1"/>
</dbReference>
<keyword evidence="4 6" id="KW-0456">Lyase</keyword>